<feature type="region of interest" description="Disordered" evidence="1">
    <location>
        <begin position="38"/>
        <end position="104"/>
    </location>
</feature>
<proteinExistence type="predicted"/>
<feature type="compositionally biased region" description="Basic and acidic residues" evidence="1">
    <location>
        <begin position="77"/>
        <end position="91"/>
    </location>
</feature>
<accession>A0ABN9TI40</accession>
<evidence type="ECO:0000313" key="2">
    <source>
        <dbReference type="EMBL" id="CAK0845344.1"/>
    </source>
</evidence>
<dbReference type="Proteomes" id="UP001189429">
    <property type="component" value="Unassembled WGS sequence"/>
</dbReference>
<name>A0ABN9TI40_9DINO</name>
<evidence type="ECO:0000313" key="3">
    <source>
        <dbReference type="Proteomes" id="UP001189429"/>
    </source>
</evidence>
<protein>
    <submittedName>
        <fullName evidence="2">Uncharacterized protein</fullName>
    </submittedName>
</protein>
<evidence type="ECO:0000256" key="1">
    <source>
        <dbReference type="SAM" id="MobiDB-lite"/>
    </source>
</evidence>
<dbReference type="EMBL" id="CAUYUJ010014729">
    <property type="protein sequence ID" value="CAK0845344.1"/>
    <property type="molecule type" value="Genomic_DNA"/>
</dbReference>
<comment type="caution">
    <text evidence="2">The sequence shown here is derived from an EMBL/GenBank/DDBJ whole genome shotgun (WGS) entry which is preliminary data.</text>
</comment>
<sequence>MRESGSQLKAGAALLYRRLRRACAADAATSHLFAPLSAVEEEEEREVKTATGLPSHLWPSCPEPGSAGGPPRAAARLKVEDRRAPTQDNRKERRKASSRTAAAS</sequence>
<gene>
    <name evidence="2" type="ORF">PCOR1329_LOCUS39164</name>
</gene>
<organism evidence="2 3">
    <name type="scientific">Prorocentrum cordatum</name>
    <dbReference type="NCBI Taxonomy" id="2364126"/>
    <lineage>
        <taxon>Eukaryota</taxon>
        <taxon>Sar</taxon>
        <taxon>Alveolata</taxon>
        <taxon>Dinophyceae</taxon>
        <taxon>Prorocentrales</taxon>
        <taxon>Prorocentraceae</taxon>
        <taxon>Prorocentrum</taxon>
    </lineage>
</organism>
<reference evidence="2" key="1">
    <citation type="submission" date="2023-10" db="EMBL/GenBank/DDBJ databases">
        <authorList>
            <person name="Chen Y."/>
            <person name="Shah S."/>
            <person name="Dougan E. K."/>
            <person name="Thang M."/>
            <person name="Chan C."/>
        </authorList>
    </citation>
    <scope>NUCLEOTIDE SEQUENCE [LARGE SCALE GENOMIC DNA]</scope>
</reference>
<keyword evidence="3" id="KW-1185">Reference proteome</keyword>